<dbReference type="EMBL" id="JAQIBC010000008">
    <property type="protein sequence ID" value="MDM5264449.1"/>
    <property type="molecule type" value="Genomic_DNA"/>
</dbReference>
<evidence type="ECO:0000256" key="5">
    <source>
        <dbReference type="ARBA" id="ARBA00048142"/>
    </source>
</evidence>
<evidence type="ECO:0000313" key="10">
    <source>
        <dbReference type="EMBL" id="MDM5264449.1"/>
    </source>
</evidence>
<keyword evidence="3 7" id="KW-0560">Oxidoreductase</keyword>
<dbReference type="InterPro" id="IPR015590">
    <property type="entry name" value="Aldehyde_DH_dom"/>
</dbReference>
<comment type="caution">
    <text evidence="10">The sequence shown here is derived from an EMBL/GenBank/DDBJ whole genome shotgun (WGS) entry which is preliminary data.</text>
</comment>
<dbReference type="RefSeq" id="WP_289402345.1">
    <property type="nucleotide sequence ID" value="NZ_JAQIBC010000008.1"/>
</dbReference>
<comment type="catalytic activity">
    <reaction evidence="5">
        <text>L-glutamate 5-semialdehyde + NAD(+) + H2O = L-glutamate + NADH + 2 H(+)</text>
        <dbReference type="Rhea" id="RHEA:30235"/>
        <dbReference type="ChEBI" id="CHEBI:15377"/>
        <dbReference type="ChEBI" id="CHEBI:15378"/>
        <dbReference type="ChEBI" id="CHEBI:29985"/>
        <dbReference type="ChEBI" id="CHEBI:57540"/>
        <dbReference type="ChEBI" id="CHEBI:57945"/>
        <dbReference type="ChEBI" id="CHEBI:58066"/>
        <dbReference type="EC" id="1.2.1.88"/>
    </reaction>
</comment>
<dbReference type="Pfam" id="PF00171">
    <property type="entry name" value="Aldedh"/>
    <property type="match status" value="1"/>
</dbReference>
<dbReference type="PIRSF" id="PIRSF000197">
    <property type="entry name" value="Bifunct_PutA"/>
    <property type="match status" value="1"/>
</dbReference>
<evidence type="ECO:0000259" key="9">
    <source>
        <dbReference type="Pfam" id="PF01619"/>
    </source>
</evidence>
<evidence type="ECO:0000256" key="6">
    <source>
        <dbReference type="PROSITE-ProRule" id="PRU10007"/>
    </source>
</evidence>
<feature type="domain" description="Proline dehydrogenase" evidence="9">
    <location>
        <begin position="130"/>
        <end position="431"/>
    </location>
</feature>
<sequence>MNIPEKIAQDVKEVAYQWQKKIQVSRKGQEQDFHEMMLKMLKNPVNKIFLIELLDQSFRSNDPDRVADQLEYIFEKYKSTDFFSQFEQILIWLFRDVGIYLTSISIPLFVKYLRNDISAIVIQGEDPVLSKHIHKRKKEGTRVNINVIGEIVLSKQEAEKRVEKYIKLLQNPDVDYLSIKISNLFSQIIPHAHENNIRHISEQLQKVYSAAMENTYLDKDGKEYYKFVNLDMEEYRDIQMTIDAFKTVLEMDAYKNLHAGIVIQTYMPDAMIHIKELYAWAKKRVQSGGAPIKIRIVKGANQEMELTEASLRGWPNVTYASKAESDANYKIAMNFLLDPDVAPYVHTGVASHNLFDHALAMLLAKERKVEKYVTAEMLEGMSEAAYQVLKEQGLNVILYAPTATKETFTNAIAYLVRRFDENTAEQNFLRHSFGLKVDTPAWDILVKSYDDALARMATVDQKPYRTQDRNKEIVKETIDVKRYHFENEPDTDFVLQANREWAEKIRNKWQNIGEVGGFNAYPVVSGEIVQRDLHVDVIDKSQYHEKKLAGRYAEATPEDMKKAIATAKKDPDGWRTLTVEQRQKILMDVAHEIRVARADLIGVAAAEVGKVFTETDVEVSEAIDFANFYPYSVAKISGLTGVEATGKGVGLVISPWNFPIAIPVGGIAASLAAGNTVILKPAEDSILCGYRLCQCFWDAGISKNTLQFIPGRGSVVGEHMIPSREIDFTIFTGGEKTAYNIIKSRPDIALSAETGGKDATIVTALADRDQAIKNVIVSAFHNSGQKCSATSLLVLEKELFNDEAFKQTIKEAVESLKTGSVWDFSNRIGTLSNLPSGELKEALSSLDEGEEWLVKPDYADRGNPYMLTPSVRWGTKRNDFCHMNELFGPVLSVMCSENLDDAIDIVNATGYGLTSGIESLDKREQDYWKERIIAGNLYINRVTTGAIVTRQPFGGMRKSAIGSGKKAGGFNYVSQFMNLEYHETNLYESCSSRFLDQMRVLLTRDTVFNDECEAALRHMCHFTHWYEVEFLKEHDYAHIRGESNIIRYLPVKSVLLRIEEKDELDEILTTIMAIKMIGAQLHISIPKRSRKAELIWLESKQNSFIGQEDTFARDDEDALIKKIPEVQRVRFLHPDNVSDTIYNAIADKAIYLASENFVSHGRLELMHYFIEQSISNSYHRYGNLGIQSIKFEEI</sequence>
<dbReference type="InterPro" id="IPR016163">
    <property type="entry name" value="Ald_DH_C"/>
</dbReference>
<evidence type="ECO:0000313" key="11">
    <source>
        <dbReference type="Proteomes" id="UP001169066"/>
    </source>
</evidence>
<dbReference type="CDD" id="cd07125">
    <property type="entry name" value="ALDH_PutA-P5CDH"/>
    <property type="match status" value="1"/>
</dbReference>
<dbReference type="Gene3D" id="3.40.605.10">
    <property type="entry name" value="Aldehyde Dehydrogenase, Chain A, domain 1"/>
    <property type="match status" value="1"/>
</dbReference>
<dbReference type="InterPro" id="IPR025703">
    <property type="entry name" value="Bifunct_PutA"/>
</dbReference>
<name>A0ABT7QU41_9BACT</name>
<protein>
    <recommendedName>
        <fullName evidence="2">L-glutamate gamma-semialdehyde dehydrogenase</fullName>
        <ecNumber evidence="2">1.2.1.88</ecNumber>
    </recommendedName>
</protein>
<dbReference type="PANTHER" id="PTHR42862:SF1">
    <property type="entry name" value="DELTA-1-PYRROLINE-5-CARBOXYLATE DEHYDROGENASE 2, ISOFORM A-RELATED"/>
    <property type="match status" value="1"/>
</dbReference>
<keyword evidence="11" id="KW-1185">Reference proteome</keyword>
<dbReference type="EC" id="1.2.1.88" evidence="2"/>
<evidence type="ECO:0000256" key="1">
    <source>
        <dbReference type="ARBA" id="ARBA00004786"/>
    </source>
</evidence>
<evidence type="ECO:0000256" key="3">
    <source>
        <dbReference type="ARBA" id="ARBA00023002"/>
    </source>
</evidence>
<gene>
    <name evidence="10" type="ORF">PF327_09595</name>
</gene>
<feature type="domain" description="Aldehyde dehydrogenase" evidence="8">
    <location>
        <begin position="544"/>
        <end position="978"/>
    </location>
</feature>
<dbReference type="InterPro" id="IPR016162">
    <property type="entry name" value="Ald_DH_N"/>
</dbReference>
<organism evidence="10 11">
    <name type="scientific">Sulfurovum xiamenensis</name>
    <dbReference type="NCBI Taxonomy" id="3019066"/>
    <lineage>
        <taxon>Bacteria</taxon>
        <taxon>Pseudomonadati</taxon>
        <taxon>Campylobacterota</taxon>
        <taxon>Epsilonproteobacteria</taxon>
        <taxon>Campylobacterales</taxon>
        <taxon>Sulfurovaceae</taxon>
        <taxon>Sulfurovum</taxon>
    </lineage>
</organism>
<feature type="active site" evidence="6">
    <location>
        <position position="753"/>
    </location>
</feature>
<dbReference type="Gene3D" id="3.20.20.220">
    <property type="match status" value="1"/>
</dbReference>
<keyword evidence="4" id="KW-0520">NAD</keyword>
<dbReference type="PROSITE" id="PS00070">
    <property type="entry name" value="ALDEHYDE_DEHYDR_CYS"/>
    <property type="match status" value="1"/>
</dbReference>
<dbReference type="PROSITE" id="PS00687">
    <property type="entry name" value="ALDEHYDE_DEHYDR_GLU"/>
    <property type="match status" value="1"/>
</dbReference>
<comment type="similarity">
    <text evidence="7">Belongs to the aldehyde dehydrogenase family.</text>
</comment>
<dbReference type="PANTHER" id="PTHR42862">
    <property type="entry name" value="DELTA-1-PYRROLINE-5-CARBOXYLATE DEHYDROGENASE 1, ISOFORM A-RELATED"/>
    <property type="match status" value="1"/>
</dbReference>
<dbReference type="InterPro" id="IPR016161">
    <property type="entry name" value="Ald_DH/histidinol_DH"/>
</dbReference>
<dbReference type="InterPro" id="IPR029510">
    <property type="entry name" value="Ald_DH_CS_GLU"/>
</dbReference>
<dbReference type="InterPro" id="IPR002872">
    <property type="entry name" value="Proline_DH_dom"/>
</dbReference>
<dbReference type="SUPFAM" id="SSF53720">
    <property type="entry name" value="ALDH-like"/>
    <property type="match status" value="1"/>
</dbReference>
<dbReference type="Pfam" id="PF01619">
    <property type="entry name" value="Pro_dh"/>
    <property type="match status" value="1"/>
</dbReference>
<dbReference type="Gene3D" id="3.40.309.10">
    <property type="entry name" value="Aldehyde Dehydrogenase, Chain A, domain 2"/>
    <property type="match status" value="1"/>
</dbReference>
<reference evidence="10" key="1">
    <citation type="submission" date="2023-01" db="EMBL/GenBank/DDBJ databases">
        <title>Sulfurovum sp. XTW-4 genome assembly.</title>
        <authorList>
            <person name="Wang J."/>
        </authorList>
    </citation>
    <scope>NUCLEOTIDE SEQUENCE</scope>
    <source>
        <strain evidence="10">XTW-4</strain>
    </source>
</reference>
<dbReference type="Proteomes" id="UP001169066">
    <property type="component" value="Unassembled WGS sequence"/>
</dbReference>
<evidence type="ECO:0000256" key="4">
    <source>
        <dbReference type="ARBA" id="ARBA00023027"/>
    </source>
</evidence>
<dbReference type="InterPro" id="IPR029041">
    <property type="entry name" value="FAD-linked_oxidoreductase-like"/>
</dbReference>
<dbReference type="InterPro" id="IPR050485">
    <property type="entry name" value="Proline_metab_enzyme"/>
</dbReference>
<evidence type="ECO:0000256" key="2">
    <source>
        <dbReference type="ARBA" id="ARBA00012884"/>
    </source>
</evidence>
<evidence type="ECO:0000259" key="8">
    <source>
        <dbReference type="Pfam" id="PF00171"/>
    </source>
</evidence>
<comment type="pathway">
    <text evidence="1">Amino-acid degradation; L-proline degradation into L-glutamate; L-glutamate from L-proline: step 2/2.</text>
</comment>
<proteinExistence type="inferred from homology"/>
<dbReference type="SUPFAM" id="SSF51730">
    <property type="entry name" value="FAD-linked oxidoreductase"/>
    <property type="match status" value="1"/>
</dbReference>
<accession>A0ABT7QU41</accession>
<dbReference type="InterPro" id="IPR016160">
    <property type="entry name" value="Ald_DH_CS_CYS"/>
</dbReference>
<evidence type="ECO:0000256" key="7">
    <source>
        <dbReference type="RuleBase" id="RU003345"/>
    </source>
</evidence>